<proteinExistence type="predicted"/>
<dbReference type="EMBL" id="ML987195">
    <property type="protein sequence ID" value="KAF2249427.1"/>
    <property type="molecule type" value="Genomic_DNA"/>
</dbReference>
<protein>
    <submittedName>
        <fullName evidence="1">Uncharacterized protein</fullName>
    </submittedName>
</protein>
<keyword evidence="2" id="KW-1185">Reference proteome</keyword>
<evidence type="ECO:0000313" key="2">
    <source>
        <dbReference type="Proteomes" id="UP000800094"/>
    </source>
</evidence>
<gene>
    <name evidence="1" type="ORF">BU26DRAFT_551154</name>
</gene>
<reference evidence="1" key="1">
    <citation type="journal article" date="2020" name="Stud. Mycol.">
        <title>101 Dothideomycetes genomes: a test case for predicting lifestyles and emergence of pathogens.</title>
        <authorList>
            <person name="Haridas S."/>
            <person name="Albert R."/>
            <person name="Binder M."/>
            <person name="Bloem J."/>
            <person name="Labutti K."/>
            <person name="Salamov A."/>
            <person name="Andreopoulos B."/>
            <person name="Baker S."/>
            <person name="Barry K."/>
            <person name="Bills G."/>
            <person name="Bluhm B."/>
            <person name="Cannon C."/>
            <person name="Castanera R."/>
            <person name="Culley D."/>
            <person name="Daum C."/>
            <person name="Ezra D."/>
            <person name="Gonzalez J."/>
            <person name="Henrissat B."/>
            <person name="Kuo A."/>
            <person name="Liang C."/>
            <person name="Lipzen A."/>
            <person name="Lutzoni F."/>
            <person name="Magnuson J."/>
            <person name="Mondo S."/>
            <person name="Nolan M."/>
            <person name="Ohm R."/>
            <person name="Pangilinan J."/>
            <person name="Park H.-J."/>
            <person name="Ramirez L."/>
            <person name="Alfaro M."/>
            <person name="Sun H."/>
            <person name="Tritt A."/>
            <person name="Yoshinaga Y."/>
            <person name="Zwiers L.-H."/>
            <person name="Turgeon B."/>
            <person name="Goodwin S."/>
            <person name="Spatafora J."/>
            <person name="Crous P."/>
            <person name="Grigoriev I."/>
        </authorList>
    </citation>
    <scope>NUCLEOTIDE SEQUENCE</scope>
    <source>
        <strain evidence="1">CBS 122368</strain>
    </source>
</reference>
<accession>A0A6A6IGY9</accession>
<organism evidence="1 2">
    <name type="scientific">Trematosphaeria pertusa</name>
    <dbReference type="NCBI Taxonomy" id="390896"/>
    <lineage>
        <taxon>Eukaryota</taxon>
        <taxon>Fungi</taxon>
        <taxon>Dikarya</taxon>
        <taxon>Ascomycota</taxon>
        <taxon>Pezizomycotina</taxon>
        <taxon>Dothideomycetes</taxon>
        <taxon>Pleosporomycetidae</taxon>
        <taxon>Pleosporales</taxon>
        <taxon>Massarineae</taxon>
        <taxon>Trematosphaeriaceae</taxon>
        <taxon>Trematosphaeria</taxon>
    </lineage>
</organism>
<dbReference type="AlphaFoldDB" id="A0A6A6IGY9"/>
<dbReference type="RefSeq" id="XP_033684431.1">
    <property type="nucleotide sequence ID" value="XM_033832088.1"/>
</dbReference>
<evidence type="ECO:0000313" key="1">
    <source>
        <dbReference type="EMBL" id="KAF2249427.1"/>
    </source>
</evidence>
<dbReference type="Proteomes" id="UP000800094">
    <property type="component" value="Unassembled WGS sequence"/>
</dbReference>
<sequence>MFFPDYENELALLAPILNFNHGGQDANTPGYNGGQVVGQKPQMDFPSSHVQNPLDMQVAGGAPALYAGHWSEGHFAGEQIQPYMDQQSFLPPAGTGFVAPYEAQPPRFQQPPPHPAASGYGTFHDAQRFMPQQSLPPPAVNGFGLPHQEQHHPPPLFAAAPHLWTGPFAPGQVQQPMASGPAGLVATTPRTAGSLPQLGGLQSRAAQQHFIDQFLGSGSFGTVFEFWDFSSALRSDEIDRAAAVLLGAEWTWPSQEAKSNDVGMAMLRCLVRLMQRCGYSPQMRQHFTGGNLPKAIQFGVYEPSNTQFAGELGTTLPLPDWLAKGFRRRVVGAQTKGNPVPDTPFEVLDFVPPVERGRQDVAGAGAAGVPKGLREIWIWGYE</sequence>
<name>A0A6A6IGY9_9PLEO</name>
<dbReference type="GeneID" id="54585418"/>